<evidence type="ECO:0000313" key="3">
    <source>
        <dbReference type="Proteomes" id="UP000001396"/>
    </source>
</evidence>
<reference evidence="2 3" key="1">
    <citation type="journal article" date="2011" name="Genome Res.">
        <title>Phylogeny-wide analysis of social amoeba genomes highlights ancient origins for complex intercellular communication.</title>
        <authorList>
            <person name="Heidel A.J."/>
            <person name="Lawal H.M."/>
            <person name="Felder M."/>
            <person name="Schilde C."/>
            <person name="Helps N.R."/>
            <person name="Tunggal B."/>
            <person name="Rivero F."/>
            <person name="John U."/>
            <person name="Schleicher M."/>
            <person name="Eichinger L."/>
            <person name="Platzer M."/>
            <person name="Noegel A.A."/>
            <person name="Schaap P."/>
            <person name="Gloeckner G."/>
        </authorList>
    </citation>
    <scope>NUCLEOTIDE SEQUENCE [LARGE SCALE GENOMIC DNA]</scope>
    <source>
        <strain evidence="3">ATCC 26659 / Pp 5 / PN500</strain>
    </source>
</reference>
<accession>D3AZE5</accession>
<sequence>MSFWESLNSQIEETYTNYDEVEEEFEFEPSQSTTTTTTTTTTSTTNNNKNNNTSNKSNKDKRKSKQTPVNGDEVDEDNDDDDYGNELDTSVEGGEIVSRLKRRRVSKNRVVKPVDHGTATDDRTTRKSVAQESDAIHNQLFQLPLRWPYYNQDQSEFYSSEKVLPHNFTEEYLDHLQENIQSLWSIFNPKNDDNQSIELTPNMITVLSMMSSTFLTDLLDNLFYNDEVKSASFSNFKYNLRNLEIEIPDVIQSANALYQVPNIKEIMENAQPQLKELLNIRNRYSNSKKTDKQTEQSHMQSLLKEGWNVKISDKGGWLKNH</sequence>
<feature type="compositionally biased region" description="Basic and acidic residues" evidence="1">
    <location>
        <begin position="112"/>
        <end position="125"/>
    </location>
</feature>
<dbReference type="InParanoid" id="D3AZE5"/>
<evidence type="ECO:0000313" key="2">
    <source>
        <dbReference type="EMBL" id="EFA85528.1"/>
    </source>
</evidence>
<dbReference type="Proteomes" id="UP000001396">
    <property type="component" value="Unassembled WGS sequence"/>
</dbReference>
<dbReference type="EMBL" id="ADBJ01000007">
    <property type="protein sequence ID" value="EFA85528.1"/>
    <property type="molecule type" value="Genomic_DNA"/>
</dbReference>
<feature type="compositionally biased region" description="Acidic residues" evidence="1">
    <location>
        <begin position="72"/>
        <end position="85"/>
    </location>
</feature>
<dbReference type="GeneID" id="31357014"/>
<feature type="compositionally biased region" description="Low complexity" evidence="1">
    <location>
        <begin position="32"/>
        <end position="56"/>
    </location>
</feature>
<evidence type="ECO:0000256" key="1">
    <source>
        <dbReference type="SAM" id="MobiDB-lite"/>
    </source>
</evidence>
<name>D3AZE5_HETP5</name>
<dbReference type="AlphaFoldDB" id="D3AZE5"/>
<feature type="compositionally biased region" description="Basic residues" evidence="1">
    <location>
        <begin position="99"/>
        <end position="110"/>
    </location>
</feature>
<feature type="compositionally biased region" description="Polar residues" evidence="1">
    <location>
        <begin position="1"/>
        <end position="17"/>
    </location>
</feature>
<protein>
    <submittedName>
        <fullName evidence="2">Uncharacterized protein</fullName>
    </submittedName>
</protein>
<feature type="region of interest" description="Disordered" evidence="1">
    <location>
        <begin position="1"/>
        <end position="127"/>
    </location>
</feature>
<dbReference type="RefSeq" id="XP_020437636.1">
    <property type="nucleotide sequence ID" value="XM_020572493.1"/>
</dbReference>
<organism evidence="2 3">
    <name type="scientific">Heterostelium pallidum (strain ATCC 26659 / Pp 5 / PN500)</name>
    <name type="common">Cellular slime mold</name>
    <name type="synonym">Polysphondylium pallidum</name>
    <dbReference type="NCBI Taxonomy" id="670386"/>
    <lineage>
        <taxon>Eukaryota</taxon>
        <taxon>Amoebozoa</taxon>
        <taxon>Evosea</taxon>
        <taxon>Eumycetozoa</taxon>
        <taxon>Dictyostelia</taxon>
        <taxon>Acytosteliales</taxon>
        <taxon>Acytosteliaceae</taxon>
        <taxon>Heterostelium</taxon>
    </lineage>
</organism>
<dbReference type="OMA" id="ESTIIFN"/>
<keyword evidence="3" id="KW-1185">Reference proteome</keyword>
<comment type="caution">
    <text evidence="2">The sequence shown here is derived from an EMBL/GenBank/DDBJ whole genome shotgun (WGS) entry which is preliminary data.</text>
</comment>
<proteinExistence type="predicted"/>
<gene>
    <name evidence="2" type="ORF">PPL_01486</name>
</gene>